<protein>
    <recommendedName>
        <fullName evidence="2">Uncharacterized protein YjdP</fullName>
    </recommendedName>
</protein>
<evidence type="ECO:0000256" key="3">
    <source>
        <dbReference type="SAM" id="MobiDB-lite"/>
    </source>
</evidence>
<dbReference type="RefSeq" id="WP_064561752.1">
    <property type="nucleotide sequence ID" value="NZ_LXER01000040.1"/>
</dbReference>
<sequence length="113" mass="13568">MNRYSSVLLLGTLTMTTIAHADALDGLFDNAIVGSISQAINDAYKPGDSSDDNDNRRWDDENQRRNDDERRQYEDRHRQLEDRRRQLDDQQRQLDQQRRQLEEDERRLDDDFR</sequence>
<reference evidence="5 6" key="1">
    <citation type="submission" date="2016-04" db="EMBL/GenBank/DDBJ databases">
        <title>ATOL: Assembling a taxonomically balanced genome-scale reconstruction of the evolutionary history of the Enterobacteriaceae.</title>
        <authorList>
            <person name="Plunkett G.III."/>
            <person name="Neeno-Eckwall E.C."/>
            <person name="Glasner J.D."/>
            <person name="Perna N.T."/>
        </authorList>
    </citation>
    <scope>NUCLEOTIDE SEQUENCE [LARGE SCALE GENOMIC DNA]</scope>
    <source>
        <strain evidence="5 6">ATCC 51605</strain>
    </source>
</reference>
<accession>A0A1B7IE36</accession>
<evidence type="ECO:0000256" key="4">
    <source>
        <dbReference type="SAM" id="SignalP"/>
    </source>
</evidence>
<dbReference type="AlphaFoldDB" id="A0A1B7IE36"/>
<feature type="compositionally biased region" description="Basic and acidic residues" evidence="3">
    <location>
        <begin position="53"/>
        <end position="113"/>
    </location>
</feature>
<dbReference type="Proteomes" id="UP000078410">
    <property type="component" value="Unassembled WGS sequence"/>
</dbReference>
<feature type="chain" id="PRO_5008593974" description="Uncharacterized protein YjdP" evidence="4">
    <location>
        <begin position="22"/>
        <end position="113"/>
    </location>
</feature>
<proteinExistence type="predicted"/>
<name>A0A1B7IE36_9ENTR</name>
<evidence type="ECO:0000256" key="2">
    <source>
        <dbReference type="ARBA" id="ARBA00035706"/>
    </source>
</evidence>
<feature type="region of interest" description="Disordered" evidence="3">
    <location>
        <begin position="42"/>
        <end position="113"/>
    </location>
</feature>
<gene>
    <name evidence="5" type="ORF">M975_4128</name>
</gene>
<comment type="caution">
    <text evidence="5">The sequence shown here is derived from an EMBL/GenBank/DDBJ whole genome shotgun (WGS) entry which is preliminary data.</text>
</comment>
<dbReference type="OrthoDB" id="6615226at2"/>
<dbReference type="PATRIC" id="fig|1354251.4.peg.4238"/>
<dbReference type="EMBL" id="LXER01000040">
    <property type="protein sequence ID" value="OAT27577.1"/>
    <property type="molecule type" value="Genomic_DNA"/>
</dbReference>
<feature type="signal peptide" evidence="4">
    <location>
        <begin position="1"/>
        <end position="21"/>
    </location>
</feature>
<keyword evidence="6" id="KW-1185">Reference proteome</keyword>
<evidence type="ECO:0000313" key="6">
    <source>
        <dbReference type="Proteomes" id="UP000078410"/>
    </source>
</evidence>
<keyword evidence="1 4" id="KW-0732">Signal</keyword>
<organism evidence="5 6">
    <name type="scientific">Buttiauxella brennerae ATCC 51605</name>
    <dbReference type="NCBI Taxonomy" id="1354251"/>
    <lineage>
        <taxon>Bacteria</taxon>
        <taxon>Pseudomonadati</taxon>
        <taxon>Pseudomonadota</taxon>
        <taxon>Gammaproteobacteria</taxon>
        <taxon>Enterobacterales</taxon>
        <taxon>Enterobacteriaceae</taxon>
        <taxon>Buttiauxella</taxon>
    </lineage>
</organism>
<evidence type="ECO:0000256" key="1">
    <source>
        <dbReference type="ARBA" id="ARBA00022729"/>
    </source>
</evidence>
<dbReference type="NCBIfam" id="NF041443">
    <property type="entry name" value="DDRRRQL_YjdP"/>
    <property type="match status" value="1"/>
</dbReference>
<dbReference type="InterPro" id="IPR048164">
    <property type="entry name" value="YjdP-like"/>
</dbReference>
<evidence type="ECO:0000313" key="5">
    <source>
        <dbReference type="EMBL" id="OAT27577.1"/>
    </source>
</evidence>